<evidence type="ECO:0000313" key="2">
    <source>
        <dbReference type="Proteomes" id="UP000094197"/>
    </source>
</evidence>
<organism evidence="1 2">
    <name type="scientific">Leptospira tipperaryensis</name>
    <dbReference type="NCBI Taxonomy" id="2564040"/>
    <lineage>
        <taxon>Bacteria</taxon>
        <taxon>Pseudomonadati</taxon>
        <taxon>Spirochaetota</taxon>
        <taxon>Spirochaetia</taxon>
        <taxon>Leptospirales</taxon>
        <taxon>Leptospiraceae</taxon>
        <taxon>Leptospira</taxon>
    </lineage>
</organism>
<name>A0A1D7UVT7_9LEPT</name>
<dbReference type="AlphaFoldDB" id="A0A1D7UVT7"/>
<protein>
    <recommendedName>
        <fullName evidence="3">Glycosyl transferase</fullName>
    </recommendedName>
</protein>
<dbReference type="KEGG" id="laj:A0128_07305"/>
<reference evidence="1 2" key="1">
    <citation type="submission" date="2016-04" db="EMBL/GenBank/DDBJ databases">
        <title>Complete genome seqeunce of Leptospira alstonii serovar Room22.</title>
        <authorList>
            <person name="Nally J.E."/>
            <person name="Bayles D.O."/>
            <person name="Hurley D."/>
            <person name="Fanning S."/>
            <person name="McMahon B.J."/>
            <person name="Arent Z."/>
        </authorList>
    </citation>
    <scope>NUCLEOTIDE SEQUENCE [LARGE SCALE GENOMIC DNA]</scope>
    <source>
        <strain evidence="1 2">GWTS #1</strain>
    </source>
</reference>
<dbReference type="EMBL" id="CP015217">
    <property type="protein sequence ID" value="AOP33663.1"/>
    <property type="molecule type" value="Genomic_DNA"/>
</dbReference>
<gene>
    <name evidence="1" type="ORF">A0128_07305</name>
</gene>
<dbReference type="Proteomes" id="UP000094197">
    <property type="component" value="Chromosome 1"/>
</dbReference>
<evidence type="ECO:0000313" key="1">
    <source>
        <dbReference type="EMBL" id="AOP33663.1"/>
    </source>
</evidence>
<keyword evidence="2" id="KW-1185">Reference proteome</keyword>
<sequence length="341" mass="39205">MKDFLFFVCNNGFGHIKRVGSVIEKMVTLSPGLNLTVVTGELQKDYLLRHNLVKRFELQVVTSPFECIGTPNESYKNAFDWLNRLPKNLLNDQKIVSDNYVCVLKIRDAILMGSFLWSDVYRRNENAEIQDLVKEETELLKLKKPRMICNQYFYMENLDEMTVPVKLPFFCEELDGRNRDFDNRNSILITMGAGVAERTQILALIENLVDYKIPICLDSALFDLFGKNLDKRHVRLFEFTSEAFSQLRLVLGRPGIGLLTDCVQFGIPIIATCFDENPEIIHNGNVISKMKIGLFAANVDDAQKLSLEAYSESRLWKPFHQNILSMEMNGHTRAAEYLLED</sequence>
<evidence type="ECO:0008006" key="3">
    <source>
        <dbReference type="Google" id="ProtNLM"/>
    </source>
</evidence>
<proteinExistence type="predicted"/>
<accession>A0A1D7UVT7</accession>